<feature type="transmembrane region" description="Helical" evidence="1">
    <location>
        <begin position="80"/>
        <end position="99"/>
    </location>
</feature>
<dbReference type="EMBL" id="JAYMRS010000007">
    <property type="protein sequence ID" value="MFB8769748.1"/>
    <property type="molecule type" value="Genomic_DNA"/>
</dbReference>
<dbReference type="RefSeq" id="WP_376737617.1">
    <property type="nucleotide sequence ID" value="NZ_JAYMRS010000007.1"/>
</dbReference>
<evidence type="ECO:0000256" key="1">
    <source>
        <dbReference type="SAM" id="Phobius"/>
    </source>
</evidence>
<evidence type="ECO:0000313" key="2">
    <source>
        <dbReference type="EMBL" id="MFB8769748.1"/>
    </source>
</evidence>
<gene>
    <name evidence="2" type="ORF">VSQ78_18725</name>
</gene>
<dbReference type="Proteomes" id="UP001585053">
    <property type="component" value="Unassembled WGS sequence"/>
</dbReference>
<evidence type="ECO:0008006" key="4">
    <source>
        <dbReference type="Google" id="ProtNLM"/>
    </source>
</evidence>
<comment type="caution">
    <text evidence="2">The sequence shown here is derived from an EMBL/GenBank/DDBJ whole genome shotgun (WGS) entry which is preliminary data.</text>
</comment>
<feature type="transmembrane region" description="Helical" evidence="1">
    <location>
        <begin position="136"/>
        <end position="157"/>
    </location>
</feature>
<accession>A0ABV5DYT7</accession>
<protein>
    <recommendedName>
        <fullName evidence="4">SRPBCC family protein</fullName>
    </recommendedName>
</protein>
<keyword evidence="1" id="KW-0472">Membrane</keyword>
<feature type="transmembrane region" description="Helical" evidence="1">
    <location>
        <begin position="105"/>
        <end position="124"/>
    </location>
</feature>
<reference evidence="2 3" key="1">
    <citation type="submission" date="2024-01" db="EMBL/GenBank/DDBJ databases">
        <title>Genome mining of biosynthetic gene clusters to explore secondary metabolites of Streptomyces sp.</title>
        <authorList>
            <person name="Baig A."/>
            <person name="Ajitkumar Shintre N."/>
            <person name="Kumar H."/>
            <person name="Anbarasu A."/>
            <person name="Ramaiah S."/>
        </authorList>
    </citation>
    <scope>NUCLEOTIDE SEQUENCE [LARGE SCALE GENOMIC DNA]</scope>
    <source>
        <strain evidence="2 3">A01</strain>
    </source>
</reference>
<feature type="transmembrane region" description="Helical" evidence="1">
    <location>
        <begin position="29"/>
        <end position="50"/>
    </location>
</feature>
<keyword evidence="3" id="KW-1185">Reference proteome</keyword>
<proteinExistence type="predicted"/>
<organism evidence="2 3">
    <name type="scientific">Nocardiopsis alba</name>
    <dbReference type="NCBI Taxonomy" id="53437"/>
    <lineage>
        <taxon>Bacteria</taxon>
        <taxon>Bacillati</taxon>
        <taxon>Actinomycetota</taxon>
        <taxon>Actinomycetes</taxon>
        <taxon>Streptosporangiales</taxon>
        <taxon>Nocardiopsidaceae</taxon>
        <taxon>Nocardiopsis</taxon>
    </lineage>
</organism>
<name>A0ABV5DYT7_9ACTN</name>
<evidence type="ECO:0000313" key="3">
    <source>
        <dbReference type="Proteomes" id="UP001585053"/>
    </source>
</evidence>
<keyword evidence="1" id="KW-0812">Transmembrane</keyword>
<feature type="transmembrane region" description="Helical" evidence="1">
    <location>
        <begin position="56"/>
        <end position="73"/>
    </location>
</feature>
<sequence>MAHVPDPLPEYPAPDPETGRGASKARWTLCGLLVLVAFPALLFLRIAGYGGLDQTALFYVGLPVVIALSVVLLARPKSAVGVAVAVTTVLLLLSGPLLGEGLVCLVISAPLIYGVVALVTWMCVSLSGRDPYGPHSFIAVPVLFVLTLEGVGGLSLLPRENVGAGEVLVEAAPERVAAALAAPPEYERPEAAFLRVVPFPEPVEAVGEGLAVGDTRLVHFTPRRSLAIGAEPTPRSLELEIVESEVATDGGRVVFDVVDDTVLARWMDLRRATATWTREGDRTRLAWEFDYVRTYDPSWYFGPVQGYTTDLAAAYLAETFAAEAERSTGVEGVGRP</sequence>
<keyword evidence="1" id="KW-1133">Transmembrane helix</keyword>